<evidence type="ECO:0000313" key="1">
    <source>
        <dbReference type="EMBL" id="OQS54261.1"/>
    </source>
</evidence>
<dbReference type="Proteomes" id="UP000192758">
    <property type="component" value="Unassembled WGS sequence"/>
</dbReference>
<comment type="caution">
    <text evidence="1">The sequence shown here is derived from an EMBL/GenBank/DDBJ whole genome shotgun (WGS) entry which is preliminary data.</text>
</comment>
<evidence type="ECO:0008006" key="3">
    <source>
        <dbReference type="Google" id="ProtNLM"/>
    </source>
</evidence>
<gene>
    <name evidence="1" type="ORF">EHP00_2206</name>
</gene>
<evidence type="ECO:0000313" key="2">
    <source>
        <dbReference type="Proteomes" id="UP000192758"/>
    </source>
</evidence>
<accession>A0A1W0E4W3</accession>
<protein>
    <recommendedName>
        <fullName evidence="3">Profilin</fullName>
    </recommendedName>
</protein>
<dbReference type="VEuPathDB" id="MicrosporidiaDB:EHP00_2206"/>
<keyword evidence="2" id="KW-1185">Reference proteome</keyword>
<name>A0A1W0E4W3_9MICR</name>
<dbReference type="EMBL" id="MNPJ01000021">
    <property type="protein sequence ID" value="OQS54261.1"/>
    <property type="molecule type" value="Genomic_DNA"/>
</dbReference>
<proteinExistence type="predicted"/>
<organism evidence="1 2">
    <name type="scientific">Ecytonucleospora hepatopenaei</name>
    <dbReference type="NCBI Taxonomy" id="646526"/>
    <lineage>
        <taxon>Eukaryota</taxon>
        <taxon>Fungi</taxon>
        <taxon>Fungi incertae sedis</taxon>
        <taxon>Microsporidia</taxon>
        <taxon>Enterocytozoonidae</taxon>
        <taxon>Ecytonucleospora</taxon>
    </lineage>
</organism>
<sequence>MSEQEEFYGEEDLQEVLNQLREVDSVLEACVLQPGGATVKTDGIKSVDPAQFLRYINETNLRDHLEINGETYVYLNVKETDGSDSNKVWCYMSKNPLTMGSVQDSKLGLAVMYHELGFFVVAICPQTALTLIVDDMYVKCVKEMAE</sequence>
<dbReference type="AlphaFoldDB" id="A0A1W0E4W3"/>
<reference evidence="1 2" key="1">
    <citation type="journal article" date="2017" name="Environ. Microbiol.">
        <title>Decay of the glycolytic pathway and adaptation to intranuclear parasitism within Enterocytozoonidae microsporidia.</title>
        <authorList>
            <person name="Wiredu Boakye D."/>
            <person name="Jaroenlak P."/>
            <person name="Prachumwat A."/>
            <person name="Williams T.A."/>
            <person name="Bateman K.S."/>
            <person name="Itsathitphaisarn O."/>
            <person name="Sritunyalucksana K."/>
            <person name="Paszkiewicz K.H."/>
            <person name="Moore K.A."/>
            <person name="Stentiford G.D."/>
            <person name="Williams B.A."/>
        </authorList>
    </citation>
    <scope>NUCLEOTIDE SEQUENCE [LARGE SCALE GENOMIC DNA]</scope>
    <source>
        <strain evidence="1 2">TH1</strain>
    </source>
</reference>